<dbReference type="Proteomes" id="UP000228934">
    <property type="component" value="Unassembled WGS sequence"/>
</dbReference>
<proteinExistence type="predicted"/>
<dbReference type="EMBL" id="KV925650">
    <property type="protein sequence ID" value="PIO35550.1"/>
    <property type="molecule type" value="Genomic_DNA"/>
</dbReference>
<gene>
    <name evidence="1" type="ORF">AB205_0114680</name>
</gene>
<accession>A0A2G9S617</accession>
<protein>
    <submittedName>
        <fullName evidence="1">Uncharacterized protein</fullName>
    </submittedName>
</protein>
<name>A0A2G9S617_AQUCT</name>
<evidence type="ECO:0000313" key="2">
    <source>
        <dbReference type="Proteomes" id="UP000228934"/>
    </source>
</evidence>
<dbReference type="AlphaFoldDB" id="A0A2G9S617"/>
<organism evidence="1 2">
    <name type="scientific">Aquarana catesbeiana</name>
    <name type="common">American bullfrog</name>
    <name type="synonym">Rana catesbeiana</name>
    <dbReference type="NCBI Taxonomy" id="8400"/>
    <lineage>
        <taxon>Eukaryota</taxon>
        <taxon>Metazoa</taxon>
        <taxon>Chordata</taxon>
        <taxon>Craniata</taxon>
        <taxon>Vertebrata</taxon>
        <taxon>Euteleostomi</taxon>
        <taxon>Amphibia</taxon>
        <taxon>Batrachia</taxon>
        <taxon>Anura</taxon>
        <taxon>Neobatrachia</taxon>
        <taxon>Ranoidea</taxon>
        <taxon>Ranidae</taxon>
        <taxon>Aquarana</taxon>
    </lineage>
</organism>
<reference evidence="2" key="1">
    <citation type="journal article" date="2017" name="Nat. Commun.">
        <title>The North American bullfrog draft genome provides insight into hormonal regulation of long noncoding RNA.</title>
        <authorList>
            <person name="Hammond S.A."/>
            <person name="Warren R.L."/>
            <person name="Vandervalk B.P."/>
            <person name="Kucuk E."/>
            <person name="Khan H."/>
            <person name="Gibb E.A."/>
            <person name="Pandoh P."/>
            <person name="Kirk H."/>
            <person name="Zhao Y."/>
            <person name="Jones M."/>
            <person name="Mungall A.J."/>
            <person name="Coope R."/>
            <person name="Pleasance S."/>
            <person name="Moore R.A."/>
            <person name="Holt R.A."/>
            <person name="Round J.M."/>
            <person name="Ohora S."/>
            <person name="Walle B.V."/>
            <person name="Veldhoen N."/>
            <person name="Helbing C.C."/>
            <person name="Birol I."/>
        </authorList>
    </citation>
    <scope>NUCLEOTIDE SEQUENCE [LARGE SCALE GENOMIC DNA]</scope>
</reference>
<evidence type="ECO:0000313" key="1">
    <source>
        <dbReference type="EMBL" id="PIO35550.1"/>
    </source>
</evidence>
<sequence length="87" mass="10317">MYCSQDLDFIKQKTHEIEVKLKNMIDVLGRINTQKMTPFFFVFNMFLCILKGKFYRCTQCVNMCYLPSGDINVRVLWLQPLPRNSSN</sequence>
<keyword evidence="2" id="KW-1185">Reference proteome</keyword>